<evidence type="ECO:0000259" key="2">
    <source>
        <dbReference type="Pfam" id="PF00496"/>
    </source>
</evidence>
<dbReference type="Gene3D" id="3.40.190.10">
    <property type="entry name" value="Periplasmic binding protein-like II"/>
    <property type="match status" value="1"/>
</dbReference>
<accession>A0A6P1TJR2</accession>
<dbReference type="GO" id="GO:1904680">
    <property type="term" value="F:peptide transmembrane transporter activity"/>
    <property type="evidence" value="ECO:0007669"/>
    <property type="project" value="TreeGrafter"/>
</dbReference>
<dbReference type="PANTHER" id="PTHR30290">
    <property type="entry name" value="PERIPLASMIC BINDING COMPONENT OF ABC TRANSPORTER"/>
    <property type="match status" value="1"/>
</dbReference>
<dbReference type="AlphaFoldDB" id="A0A6P1TJR2"/>
<dbReference type="Gene3D" id="3.10.105.10">
    <property type="entry name" value="Dipeptide-binding Protein, Domain 3"/>
    <property type="match status" value="1"/>
</dbReference>
<evidence type="ECO:0000313" key="4">
    <source>
        <dbReference type="Proteomes" id="UP000464314"/>
    </source>
</evidence>
<sequence length="497" mass="55143">MKKVMHRLLAYAVVFVLMVTMLTGCKGPKNTTTGTETAQTTEKAEAVTDTETGAETETKAEAEPAPSGETTEVGTPRNETLIVECQSPTDTPGQFNSYMQGTTMGFGIHQLMSAMMWEIDTVKGEQFGEVADGMPESNADFTEHTVKIRQGIKWSDGEDLTAGDVVFTVNMIMTNPGITQNAYYNQVFKSVEKVDDYTVKFVTKESFPRLAQRFGVTIWGNDLRIVPEHIYSKQADVTQFKDSAPVVAGPYTVKAYDELGKWVLYERREDWKNSTIGVVTGKEPKAKYVWFRNLGDDTTRQMSLINNEVDILCEVTPEMLEVMTAQNPNIACWYKGFPYATSDDPCSKGLAFSMGKGAPFDNKDFRWGIALAMNFDEISQNIFNGVGRASPFPMLTNTSACQELYVKPLLPWLKDFSLDLGDGTTVKPFDDGYAERIAGVLRDKGYDIPTDHDALIDMFGVGCWKYDPAAAEKLFIKAGLEKKMTAGILMVNLSHST</sequence>
<dbReference type="InterPro" id="IPR039424">
    <property type="entry name" value="SBP_5"/>
</dbReference>
<feature type="compositionally biased region" description="Low complexity" evidence="1">
    <location>
        <begin position="31"/>
        <end position="55"/>
    </location>
</feature>
<keyword evidence="4" id="KW-1185">Reference proteome</keyword>
<name>A0A6P1TJR2_9FIRM</name>
<dbReference type="Gene3D" id="3.90.76.10">
    <property type="entry name" value="Dipeptide-binding Protein, Domain 1"/>
    <property type="match status" value="1"/>
</dbReference>
<dbReference type="Proteomes" id="UP000464314">
    <property type="component" value="Chromosome"/>
</dbReference>
<proteinExistence type="predicted"/>
<evidence type="ECO:0000256" key="1">
    <source>
        <dbReference type="SAM" id="MobiDB-lite"/>
    </source>
</evidence>
<dbReference type="EMBL" id="CP048000">
    <property type="protein sequence ID" value="QHQ60527.1"/>
    <property type="molecule type" value="Genomic_DNA"/>
</dbReference>
<dbReference type="Pfam" id="PF00496">
    <property type="entry name" value="SBP_bac_5"/>
    <property type="match status" value="1"/>
</dbReference>
<dbReference type="KEGG" id="anr:Ana3638_06885"/>
<feature type="region of interest" description="Disordered" evidence="1">
    <location>
        <begin position="26"/>
        <end position="78"/>
    </location>
</feature>
<organism evidence="3 4">
    <name type="scientific">Anaerocolumna sedimenticola</name>
    <dbReference type="NCBI Taxonomy" id="2696063"/>
    <lineage>
        <taxon>Bacteria</taxon>
        <taxon>Bacillati</taxon>
        <taxon>Bacillota</taxon>
        <taxon>Clostridia</taxon>
        <taxon>Lachnospirales</taxon>
        <taxon>Lachnospiraceae</taxon>
        <taxon>Anaerocolumna</taxon>
    </lineage>
</organism>
<dbReference type="InterPro" id="IPR000914">
    <property type="entry name" value="SBP_5_dom"/>
</dbReference>
<protein>
    <recommendedName>
        <fullName evidence="2">Solute-binding protein family 5 domain-containing protein</fullName>
    </recommendedName>
</protein>
<dbReference type="PANTHER" id="PTHR30290:SF65">
    <property type="entry name" value="MONOACYL PHOSPHATIDYLINOSITOL TETRAMANNOSIDE-BINDING PROTEIN LPQW-RELATED"/>
    <property type="match status" value="1"/>
</dbReference>
<dbReference type="GO" id="GO:0015833">
    <property type="term" value="P:peptide transport"/>
    <property type="evidence" value="ECO:0007669"/>
    <property type="project" value="TreeGrafter"/>
</dbReference>
<feature type="domain" description="Solute-binding protein family 5" evidence="2">
    <location>
        <begin position="130"/>
        <end position="488"/>
    </location>
</feature>
<dbReference type="PROSITE" id="PS51257">
    <property type="entry name" value="PROKAR_LIPOPROTEIN"/>
    <property type="match status" value="1"/>
</dbReference>
<dbReference type="RefSeq" id="WP_161837363.1">
    <property type="nucleotide sequence ID" value="NZ_CP048000.1"/>
</dbReference>
<dbReference type="SUPFAM" id="SSF53850">
    <property type="entry name" value="Periplasmic binding protein-like II"/>
    <property type="match status" value="1"/>
</dbReference>
<reference evidence="3 4" key="1">
    <citation type="submission" date="2020-01" db="EMBL/GenBank/DDBJ databases">
        <title>Genome analysis of Anaerocolumna sp. CBA3638.</title>
        <authorList>
            <person name="Kim J."/>
            <person name="Roh S.W."/>
        </authorList>
    </citation>
    <scope>NUCLEOTIDE SEQUENCE [LARGE SCALE GENOMIC DNA]</scope>
    <source>
        <strain evidence="3 4">CBA3638</strain>
    </source>
</reference>
<gene>
    <name evidence="3" type="ORF">Ana3638_06885</name>
</gene>
<evidence type="ECO:0000313" key="3">
    <source>
        <dbReference type="EMBL" id="QHQ60527.1"/>
    </source>
</evidence>